<dbReference type="EMBL" id="QYTV02000003">
    <property type="protein sequence ID" value="RST75223.1"/>
    <property type="molecule type" value="Genomic_DNA"/>
</dbReference>
<gene>
    <name evidence="2" type="ORF">D4T97_008165</name>
</gene>
<dbReference type="OrthoDB" id="2972455at2"/>
<dbReference type="Pfam" id="PF26135">
    <property type="entry name" value="YuzI"/>
    <property type="match status" value="1"/>
</dbReference>
<sequence>MLYRAALYLIGFGLSVAGGINIIAYLNLLPMGYSYSYYFMYIGRRPECYLLLVGLILIWISVYGFNPKE</sequence>
<feature type="transmembrane region" description="Helical" evidence="1">
    <location>
        <begin position="6"/>
        <end position="28"/>
    </location>
</feature>
<evidence type="ECO:0000313" key="3">
    <source>
        <dbReference type="Proteomes" id="UP000287156"/>
    </source>
</evidence>
<proteinExistence type="predicted"/>
<comment type="caution">
    <text evidence="2">The sequence shown here is derived from an EMBL/GenBank/DDBJ whole genome shotgun (WGS) entry which is preliminary data.</text>
</comment>
<dbReference type="AlphaFoldDB" id="A0A429Y1U9"/>
<keyword evidence="1" id="KW-0812">Transmembrane</keyword>
<feature type="transmembrane region" description="Helical" evidence="1">
    <location>
        <begin position="48"/>
        <end position="65"/>
    </location>
</feature>
<dbReference type="Proteomes" id="UP000287156">
    <property type="component" value="Unassembled WGS sequence"/>
</dbReference>
<reference evidence="2" key="1">
    <citation type="submission" date="2018-12" db="EMBL/GenBank/DDBJ databases">
        <authorList>
            <person name="Sun L."/>
            <person name="Chen Z."/>
        </authorList>
    </citation>
    <scope>NUCLEOTIDE SEQUENCE [LARGE SCALE GENOMIC DNA]</scope>
    <source>
        <strain evidence="2">3-2-2</strain>
    </source>
</reference>
<evidence type="ECO:0000256" key="1">
    <source>
        <dbReference type="SAM" id="Phobius"/>
    </source>
</evidence>
<dbReference type="InterPro" id="IPR058887">
    <property type="entry name" value="YuzI-like"/>
</dbReference>
<evidence type="ECO:0000313" key="2">
    <source>
        <dbReference type="EMBL" id="RST75223.1"/>
    </source>
</evidence>
<keyword evidence="1" id="KW-1133">Transmembrane helix</keyword>
<accession>A0A429Y1U9</accession>
<keyword evidence="3" id="KW-1185">Reference proteome</keyword>
<protein>
    <submittedName>
        <fullName evidence="2">Uncharacterized protein</fullName>
    </submittedName>
</protein>
<name>A0A429Y1U9_9BACI</name>
<keyword evidence="1" id="KW-0472">Membrane</keyword>
<dbReference type="RefSeq" id="WP_126049514.1">
    <property type="nucleotide sequence ID" value="NZ_QYTV02000003.1"/>
</dbReference>
<organism evidence="2 3">
    <name type="scientific">Siminovitchia acidinfaciens</name>
    <dbReference type="NCBI Taxonomy" id="2321395"/>
    <lineage>
        <taxon>Bacteria</taxon>
        <taxon>Bacillati</taxon>
        <taxon>Bacillota</taxon>
        <taxon>Bacilli</taxon>
        <taxon>Bacillales</taxon>
        <taxon>Bacillaceae</taxon>
        <taxon>Siminovitchia</taxon>
    </lineage>
</organism>